<dbReference type="CDD" id="cd14279">
    <property type="entry name" value="CUE"/>
    <property type="match status" value="1"/>
</dbReference>
<protein>
    <submittedName>
        <fullName evidence="3 4">Uncharacterized protein LOC111132409 isoform X1</fullName>
    </submittedName>
</protein>
<dbReference type="RefSeq" id="XP_022335928.1">
    <property type="nucleotide sequence ID" value="XM_022480220.1"/>
</dbReference>
<feature type="region of interest" description="Disordered" evidence="1">
    <location>
        <begin position="1"/>
        <end position="43"/>
    </location>
</feature>
<evidence type="ECO:0000313" key="3">
    <source>
        <dbReference type="RefSeq" id="XP_022335922.1"/>
    </source>
</evidence>
<dbReference type="GeneID" id="111132409"/>
<keyword evidence="2" id="KW-1185">Reference proteome</keyword>
<accession>A0A8B8E8K9</accession>
<dbReference type="Proteomes" id="UP000694844">
    <property type="component" value="Chromosome 1"/>
</dbReference>
<evidence type="ECO:0000313" key="6">
    <source>
        <dbReference type="RefSeq" id="XP_022335943.1"/>
    </source>
</evidence>
<sequence length="603" mass="68987">MYESDTLLQPGRSFLVKDTVSKQSPPTSDTSQEERTAHTDRKSVENCDLSKIFKLSPNLSEVKKQETVTNGEYEESERTVTLRSGAVNSTQVQDIRQDVLKVKEMFPSMEEDKIKKMFDENMMNTEFLEINGVSIVERVIEEMLAFQESVYSEENTASQDVQSALCDLRPSIRNQDSDAYKSQSADLRKKCVPGRKWRKGAFVTSKKGKAPARKPDFQQTSSCNSDENVMELDGCDSASSSSLDFPWEASMDTPSVDQNANGCKEMEFPLLKCVACGATQDRAAVSQCCMDHLICKACVEKQTKKVLSPESKETQIPCPMFGCTTYIPMSQASKVLPSLIMELLEEKINKRAMKSITKMKDNCCPFCGFAVITDSRSVKKNFFCPNVECMKLSCRYCKKDCENDRSISHDKCTYFMTLLEESKDHLELPKYWHPMPSDQKVCTTKYWCPMPSDKKVCITKYWCPMPSDKKVCITKYWCPMPLDQNVYISKYWHPKPSEQKVPSDKNVCITKYWCPMPFDQNVYIPNYWHPKPSEQKVCYPNTGAQSPMIKRYVYTNTGAQSSQIKRYVYTNTGVHVLRSKLFSNKIMISILKDKCCNCVNFYD</sequence>
<reference evidence="2" key="1">
    <citation type="submission" date="2024-06" db="UniProtKB">
        <authorList>
            <consortium name="RefSeq"/>
        </authorList>
    </citation>
    <scope>NUCLEOTIDE SEQUENCE [LARGE SCALE GENOMIC DNA]</scope>
</reference>
<dbReference type="RefSeq" id="XP_022335943.1">
    <property type="nucleotide sequence ID" value="XM_022480235.1"/>
</dbReference>
<evidence type="ECO:0000313" key="2">
    <source>
        <dbReference type="Proteomes" id="UP000694844"/>
    </source>
</evidence>
<feature type="compositionally biased region" description="Polar residues" evidence="1">
    <location>
        <begin position="21"/>
        <end position="30"/>
    </location>
</feature>
<evidence type="ECO:0000313" key="5">
    <source>
        <dbReference type="RefSeq" id="XP_022335935.1"/>
    </source>
</evidence>
<dbReference type="AlphaFoldDB" id="A0A8B8E8K9"/>
<dbReference type="RefSeq" id="XP_022335922.1">
    <property type="nucleotide sequence ID" value="XM_022480214.1"/>
</dbReference>
<organism evidence="2 6">
    <name type="scientific">Crassostrea virginica</name>
    <name type="common">Eastern oyster</name>
    <dbReference type="NCBI Taxonomy" id="6565"/>
    <lineage>
        <taxon>Eukaryota</taxon>
        <taxon>Metazoa</taxon>
        <taxon>Spiralia</taxon>
        <taxon>Lophotrochozoa</taxon>
        <taxon>Mollusca</taxon>
        <taxon>Bivalvia</taxon>
        <taxon>Autobranchia</taxon>
        <taxon>Pteriomorphia</taxon>
        <taxon>Ostreida</taxon>
        <taxon>Ostreoidea</taxon>
        <taxon>Ostreidae</taxon>
        <taxon>Crassostrea</taxon>
    </lineage>
</organism>
<proteinExistence type="predicted"/>
<gene>
    <name evidence="3 4 5 6" type="primary">LOC111132409</name>
</gene>
<name>A0A8B8E8K9_CRAVI</name>
<evidence type="ECO:0000313" key="4">
    <source>
        <dbReference type="RefSeq" id="XP_022335928.1"/>
    </source>
</evidence>
<dbReference type="OrthoDB" id="408612at2759"/>
<dbReference type="KEGG" id="cvn:111132409"/>
<reference evidence="3 4" key="2">
    <citation type="submission" date="2025-04" db="UniProtKB">
        <authorList>
            <consortium name="RefSeq"/>
        </authorList>
    </citation>
    <scope>IDENTIFICATION</scope>
    <source>
        <tissue evidence="3 4">Whole sample</tissue>
    </source>
</reference>
<feature type="compositionally biased region" description="Basic and acidic residues" evidence="1">
    <location>
        <begin position="32"/>
        <end position="43"/>
    </location>
</feature>
<dbReference type="RefSeq" id="XP_022335935.1">
    <property type="nucleotide sequence ID" value="XM_022480227.1"/>
</dbReference>
<evidence type="ECO:0000256" key="1">
    <source>
        <dbReference type="SAM" id="MobiDB-lite"/>
    </source>
</evidence>